<evidence type="ECO:0000256" key="1">
    <source>
        <dbReference type="SAM" id="MobiDB-lite"/>
    </source>
</evidence>
<protein>
    <submittedName>
        <fullName evidence="2">Uncharacterized protein</fullName>
    </submittedName>
</protein>
<proteinExistence type="predicted"/>
<gene>
    <name evidence="2" type="ORF">WJU16_20310</name>
</gene>
<dbReference type="EMBL" id="CP149822">
    <property type="protein sequence ID" value="WZN40313.1"/>
    <property type="molecule type" value="Genomic_DNA"/>
</dbReference>
<keyword evidence="3" id="KW-1185">Reference proteome</keyword>
<evidence type="ECO:0000313" key="3">
    <source>
        <dbReference type="Proteomes" id="UP001485459"/>
    </source>
</evidence>
<evidence type="ECO:0000313" key="2">
    <source>
        <dbReference type="EMBL" id="WZN40313.1"/>
    </source>
</evidence>
<accession>A0ABZ2YL72</accession>
<feature type="compositionally biased region" description="Basic and acidic residues" evidence="1">
    <location>
        <begin position="1"/>
        <end position="12"/>
    </location>
</feature>
<sequence>MQTAVEKERTTASREGILPAGRYPATGASAIKRRVEWLDERSLRNNDLK</sequence>
<name>A0ABZ2YL72_9BACT</name>
<feature type="region of interest" description="Disordered" evidence="1">
    <location>
        <begin position="1"/>
        <end position="22"/>
    </location>
</feature>
<dbReference type="Proteomes" id="UP001485459">
    <property type="component" value="Chromosome"/>
</dbReference>
<organism evidence="2 3">
    <name type="scientific">Chitinophaga pollutisoli</name>
    <dbReference type="NCBI Taxonomy" id="3133966"/>
    <lineage>
        <taxon>Bacteria</taxon>
        <taxon>Pseudomonadati</taxon>
        <taxon>Bacteroidota</taxon>
        <taxon>Chitinophagia</taxon>
        <taxon>Chitinophagales</taxon>
        <taxon>Chitinophagaceae</taxon>
        <taxon>Chitinophaga</taxon>
    </lineage>
</organism>
<reference evidence="3" key="1">
    <citation type="submission" date="2024-03" db="EMBL/GenBank/DDBJ databases">
        <title>Chitinophaga horti sp. nov., isolated from garden soil.</title>
        <authorList>
            <person name="Lee D.S."/>
            <person name="Han D.M."/>
            <person name="Baek J.H."/>
            <person name="Choi D.G."/>
            <person name="Jeon J.H."/>
            <person name="Jeon C.O."/>
        </authorList>
    </citation>
    <scope>NUCLEOTIDE SEQUENCE [LARGE SCALE GENOMIC DNA]</scope>
    <source>
        <strain evidence="3">GPA1</strain>
    </source>
</reference>
<dbReference type="RefSeq" id="WP_341835236.1">
    <property type="nucleotide sequence ID" value="NZ_CP149822.1"/>
</dbReference>